<dbReference type="Proteomes" id="UP000325155">
    <property type="component" value="Chromosome"/>
</dbReference>
<gene>
    <name evidence="3" type="ORF">FZC35_00475</name>
</gene>
<feature type="domain" description="SPOR" evidence="2">
    <location>
        <begin position="73"/>
        <end position="112"/>
    </location>
</feature>
<sequence>MQNQILRNNLGNKLIEPKQRVGISFTVFFILTLVIFSCLSFACGFFIQSYYSKSHKYMIQNVQSKSNIKKIDHKKYEINLGSFKNKEDAKDFVDKVGELGVVISQNSDIYSVKLKDKFDFQHALTTSEIIRSEYHIIATITERENK</sequence>
<evidence type="ECO:0000256" key="1">
    <source>
        <dbReference type="SAM" id="Phobius"/>
    </source>
</evidence>
<reference evidence="3 4" key="1">
    <citation type="submission" date="2019-08" db="EMBL/GenBank/DDBJ databases">
        <title>Highly reduced genomes of protist endosymbionts show evolutionary convergence.</title>
        <authorList>
            <person name="George E."/>
            <person name="Husnik F."/>
            <person name="Tashyreva D."/>
            <person name="Prokopchuk G."/>
            <person name="Horak A."/>
            <person name="Kwong W.K."/>
            <person name="Lukes J."/>
            <person name="Keeling P.J."/>
        </authorList>
    </citation>
    <scope>NUCLEOTIDE SEQUENCE [LARGE SCALE GENOMIC DNA]</scope>
    <source>
        <strain evidence="3">1605</strain>
    </source>
</reference>
<name>A0A5C0UF19_9PROT</name>
<dbReference type="Pfam" id="PF05036">
    <property type="entry name" value="SPOR"/>
    <property type="match status" value="1"/>
</dbReference>
<dbReference type="OrthoDB" id="9925171at2"/>
<evidence type="ECO:0000313" key="4">
    <source>
        <dbReference type="Proteomes" id="UP000325155"/>
    </source>
</evidence>
<protein>
    <submittedName>
        <fullName evidence="3">SPOR domain-containing protein</fullName>
    </submittedName>
</protein>
<keyword evidence="1" id="KW-0472">Membrane</keyword>
<proteinExistence type="predicted"/>
<dbReference type="GO" id="GO:0042834">
    <property type="term" value="F:peptidoglycan binding"/>
    <property type="evidence" value="ECO:0007669"/>
    <property type="project" value="InterPro"/>
</dbReference>
<keyword evidence="1" id="KW-0812">Transmembrane</keyword>
<dbReference type="EMBL" id="CP043315">
    <property type="protein sequence ID" value="QEK37862.1"/>
    <property type="molecule type" value="Genomic_DNA"/>
</dbReference>
<organism evidence="3 4">
    <name type="scientific">Candidatus Cytomitobacter indipagum</name>
    <dbReference type="NCBI Taxonomy" id="2601575"/>
    <lineage>
        <taxon>Bacteria</taxon>
        <taxon>Pseudomonadati</taxon>
        <taxon>Pseudomonadota</taxon>
        <taxon>Alphaproteobacteria</taxon>
        <taxon>Holosporales</taxon>
        <taxon>Holosporaceae</taxon>
        <taxon>Candidatus Cytomitobacter</taxon>
    </lineage>
</organism>
<keyword evidence="4" id="KW-1185">Reference proteome</keyword>
<dbReference type="InterPro" id="IPR007730">
    <property type="entry name" value="SPOR-like_dom"/>
</dbReference>
<evidence type="ECO:0000259" key="2">
    <source>
        <dbReference type="Pfam" id="PF05036"/>
    </source>
</evidence>
<dbReference type="AlphaFoldDB" id="A0A5C0UF19"/>
<feature type="transmembrane region" description="Helical" evidence="1">
    <location>
        <begin position="21"/>
        <end position="47"/>
    </location>
</feature>
<dbReference type="KEGG" id="cip:FZC35_00475"/>
<accession>A0A5C0UF19</accession>
<keyword evidence="1" id="KW-1133">Transmembrane helix</keyword>
<evidence type="ECO:0000313" key="3">
    <source>
        <dbReference type="EMBL" id="QEK37862.1"/>
    </source>
</evidence>